<proteinExistence type="predicted"/>
<sequence length="351" mass="38911">MNPRWVADTTELSVSQLARPEINFRRSQAEPWSRGESPLKRTNSPVFTVGFNRLKLLAWDLNPRWVADTNQSNSYTPLLVQNEIVTLPSISTVAIQRRQLQNRSPVAKTVAVIADPIFNLKDSRIAGNPPAQTPDTLSNLSLNRATRNLGLGQDGGGKIFDRLAYTRDEANKILALVPEAQRFQAFDFNASRQTATNPDLAQYQIIHFATHGLVDPIAPELSGVVLSLYDQKGNPSDGFLRLHDIFNLNLPAELVVLSACETGLGENVKGEGLVGLTRGFMYAGARRVVVSLWSVNDAATSELMAKFYQKMLQGGENPITALRAAQLEMWNSANRQSPYYWAAFTVQGDWR</sequence>
<dbReference type="Pfam" id="PF12770">
    <property type="entry name" value="CHAT"/>
    <property type="match status" value="1"/>
</dbReference>
<dbReference type="AlphaFoldDB" id="A0AAV3XSM4"/>
<evidence type="ECO:0000313" key="3">
    <source>
        <dbReference type="Proteomes" id="UP001050975"/>
    </source>
</evidence>
<reference evidence="2" key="1">
    <citation type="submission" date="2019-10" db="EMBL/GenBank/DDBJ databases">
        <title>Draft genome sequece of Microseira wollei NIES-4236.</title>
        <authorList>
            <person name="Yamaguchi H."/>
            <person name="Suzuki S."/>
            <person name="Kawachi M."/>
        </authorList>
    </citation>
    <scope>NUCLEOTIDE SEQUENCE</scope>
    <source>
        <strain evidence="2">NIES-4236</strain>
    </source>
</reference>
<evidence type="ECO:0000313" key="2">
    <source>
        <dbReference type="EMBL" id="GET44415.1"/>
    </source>
</evidence>
<dbReference type="InterPro" id="IPR024983">
    <property type="entry name" value="CHAT_dom"/>
</dbReference>
<gene>
    <name evidence="2" type="ORF">MiSe_92420</name>
</gene>
<accession>A0AAV3XSM4</accession>
<organism evidence="2 3">
    <name type="scientific">Microseira wollei NIES-4236</name>
    <dbReference type="NCBI Taxonomy" id="2530354"/>
    <lineage>
        <taxon>Bacteria</taxon>
        <taxon>Bacillati</taxon>
        <taxon>Cyanobacteriota</taxon>
        <taxon>Cyanophyceae</taxon>
        <taxon>Oscillatoriophycideae</taxon>
        <taxon>Aerosakkonematales</taxon>
        <taxon>Aerosakkonemataceae</taxon>
        <taxon>Microseira</taxon>
    </lineage>
</organism>
<dbReference type="EMBL" id="BLAY01000348">
    <property type="protein sequence ID" value="GET44415.1"/>
    <property type="molecule type" value="Genomic_DNA"/>
</dbReference>
<evidence type="ECO:0000259" key="1">
    <source>
        <dbReference type="Pfam" id="PF12770"/>
    </source>
</evidence>
<dbReference type="PANTHER" id="PTHR10098">
    <property type="entry name" value="RAPSYN-RELATED"/>
    <property type="match status" value="1"/>
</dbReference>
<keyword evidence="3" id="KW-1185">Reference proteome</keyword>
<dbReference type="Proteomes" id="UP001050975">
    <property type="component" value="Unassembled WGS sequence"/>
</dbReference>
<feature type="domain" description="CHAT" evidence="1">
    <location>
        <begin position="75"/>
        <end position="349"/>
    </location>
</feature>
<comment type="caution">
    <text evidence="2">The sequence shown here is derived from an EMBL/GenBank/DDBJ whole genome shotgun (WGS) entry which is preliminary data.</text>
</comment>
<dbReference type="PANTHER" id="PTHR10098:SF108">
    <property type="entry name" value="TETRATRICOPEPTIDE REPEAT PROTEIN 28"/>
    <property type="match status" value="1"/>
</dbReference>
<protein>
    <submittedName>
        <fullName evidence="2">TPR domain protein</fullName>
    </submittedName>
</protein>
<name>A0AAV3XSM4_9CYAN</name>